<comment type="caution">
    <text evidence="4">The sequence shown here is derived from an EMBL/GenBank/DDBJ whole genome shotgun (WGS) entry which is preliminary data.</text>
</comment>
<proteinExistence type="inferred from homology"/>
<reference evidence="5" key="1">
    <citation type="journal article" date="2020" name="Nat. Commun.">
        <title>Genome assembly of wild tea tree DASZ reveals pedigree and selection history of tea varieties.</title>
        <authorList>
            <person name="Zhang W."/>
            <person name="Zhang Y."/>
            <person name="Qiu H."/>
            <person name="Guo Y."/>
            <person name="Wan H."/>
            <person name="Zhang X."/>
            <person name="Scossa F."/>
            <person name="Alseekh S."/>
            <person name="Zhang Q."/>
            <person name="Wang P."/>
            <person name="Xu L."/>
            <person name="Schmidt M.H."/>
            <person name="Jia X."/>
            <person name="Li D."/>
            <person name="Zhu A."/>
            <person name="Guo F."/>
            <person name="Chen W."/>
            <person name="Ni D."/>
            <person name="Usadel B."/>
            <person name="Fernie A.R."/>
            <person name="Wen W."/>
        </authorList>
    </citation>
    <scope>NUCLEOTIDE SEQUENCE [LARGE SCALE GENOMIC DNA]</scope>
    <source>
        <strain evidence="5">cv. G240</strain>
    </source>
</reference>
<evidence type="ECO:0008006" key="6">
    <source>
        <dbReference type="Google" id="ProtNLM"/>
    </source>
</evidence>
<dbReference type="Gene3D" id="1.25.40.10">
    <property type="entry name" value="Tetratricopeptide repeat domain"/>
    <property type="match status" value="2"/>
</dbReference>
<dbReference type="Proteomes" id="UP000593564">
    <property type="component" value="Unassembled WGS sequence"/>
</dbReference>
<evidence type="ECO:0000256" key="2">
    <source>
        <dbReference type="ARBA" id="ARBA00022737"/>
    </source>
</evidence>
<comment type="similarity">
    <text evidence="1">Belongs to the PPR family. P subfamily.</text>
</comment>
<accession>A0A7J7GWS2</accession>
<dbReference type="Pfam" id="PF13041">
    <property type="entry name" value="PPR_2"/>
    <property type="match status" value="1"/>
</dbReference>
<reference evidence="4 5" key="2">
    <citation type="submission" date="2020-07" db="EMBL/GenBank/DDBJ databases">
        <title>Genome assembly of wild tea tree DASZ reveals pedigree and selection history of tea varieties.</title>
        <authorList>
            <person name="Zhang W."/>
        </authorList>
    </citation>
    <scope>NUCLEOTIDE SEQUENCE [LARGE SCALE GENOMIC DNA]</scope>
    <source>
        <strain evidence="5">cv. G240</strain>
        <tissue evidence="4">Leaf</tissue>
    </source>
</reference>
<dbReference type="PANTHER" id="PTHR47447">
    <property type="entry name" value="OS03G0856100 PROTEIN"/>
    <property type="match status" value="1"/>
</dbReference>
<evidence type="ECO:0000313" key="5">
    <source>
        <dbReference type="Proteomes" id="UP000593564"/>
    </source>
</evidence>
<keyword evidence="2" id="KW-0677">Repeat</keyword>
<feature type="repeat" description="PPR" evidence="3">
    <location>
        <begin position="112"/>
        <end position="146"/>
    </location>
</feature>
<dbReference type="EMBL" id="JACBKZ010000008">
    <property type="protein sequence ID" value="KAF5944907.1"/>
    <property type="molecule type" value="Genomic_DNA"/>
</dbReference>
<dbReference type="InterPro" id="IPR011990">
    <property type="entry name" value="TPR-like_helical_dom_sf"/>
</dbReference>
<organism evidence="4 5">
    <name type="scientific">Camellia sinensis</name>
    <name type="common">Tea plant</name>
    <name type="synonym">Thea sinensis</name>
    <dbReference type="NCBI Taxonomy" id="4442"/>
    <lineage>
        <taxon>Eukaryota</taxon>
        <taxon>Viridiplantae</taxon>
        <taxon>Streptophyta</taxon>
        <taxon>Embryophyta</taxon>
        <taxon>Tracheophyta</taxon>
        <taxon>Spermatophyta</taxon>
        <taxon>Magnoliopsida</taxon>
        <taxon>eudicotyledons</taxon>
        <taxon>Gunneridae</taxon>
        <taxon>Pentapetalae</taxon>
        <taxon>asterids</taxon>
        <taxon>Ericales</taxon>
        <taxon>Theaceae</taxon>
        <taxon>Camellia</taxon>
    </lineage>
</organism>
<evidence type="ECO:0000256" key="1">
    <source>
        <dbReference type="ARBA" id="ARBA00007626"/>
    </source>
</evidence>
<feature type="repeat" description="PPR" evidence="3">
    <location>
        <begin position="77"/>
        <end position="111"/>
    </location>
</feature>
<dbReference type="PANTHER" id="PTHR47447:SF21">
    <property type="entry name" value="PENTACOTRIPEPTIDE-REPEAT REGION OF PRORP DOMAIN-CONTAINING PROTEIN"/>
    <property type="match status" value="1"/>
</dbReference>
<sequence length="222" mass="25811">MRRCNNKSLLGFEMIWNTSLDFWNGGDTNSLQEEKGREMIWAFNNYQTIENQKAAFFYSLPDRVCEWILYRSSFHPDVICYNLLIDAYGQKSQHDKAESTYLDLLEGQCIPTEDTYALLVKAYCVSGLLEKAEAIFAQMRKNGHPSSIIVYNAYIDGLIKGRNSRKVEEIFERMKRDHCQPTTDTYTMDGLCEKAEETFEQLQEAGYEPDVYAYNALLEAYR</sequence>
<dbReference type="NCBIfam" id="TIGR00756">
    <property type="entry name" value="PPR"/>
    <property type="match status" value="3"/>
</dbReference>
<evidence type="ECO:0000313" key="4">
    <source>
        <dbReference type="EMBL" id="KAF5944907.1"/>
    </source>
</evidence>
<evidence type="ECO:0000256" key="3">
    <source>
        <dbReference type="PROSITE-ProRule" id="PRU00708"/>
    </source>
</evidence>
<keyword evidence="5" id="KW-1185">Reference proteome</keyword>
<feature type="repeat" description="PPR" evidence="3">
    <location>
        <begin position="147"/>
        <end position="181"/>
    </location>
</feature>
<dbReference type="Pfam" id="PF13812">
    <property type="entry name" value="PPR_3"/>
    <property type="match status" value="2"/>
</dbReference>
<dbReference type="PROSITE" id="PS51375">
    <property type="entry name" value="PPR"/>
    <property type="match status" value="3"/>
</dbReference>
<dbReference type="InterPro" id="IPR002885">
    <property type="entry name" value="PPR_rpt"/>
</dbReference>
<dbReference type="AlphaFoldDB" id="A0A7J7GWS2"/>
<name>A0A7J7GWS2_CAMSI</name>
<protein>
    <recommendedName>
        <fullName evidence="6">Pentacotripeptide-repeat region of PRORP domain-containing protein</fullName>
    </recommendedName>
</protein>
<gene>
    <name evidence="4" type="ORF">HYC85_018984</name>
</gene>